<evidence type="ECO:0008006" key="4">
    <source>
        <dbReference type="Google" id="ProtNLM"/>
    </source>
</evidence>
<gene>
    <name evidence="2" type="ORF">HMPREF0402_02747</name>
</gene>
<dbReference type="PATRIC" id="fig|457404.5.peg.2410"/>
<proteinExistence type="predicted"/>
<dbReference type="BioCyc" id="FSP457404-HMP:GTSQ-2773-MONOMER"/>
<accession>H1PWF4</accession>
<evidence type="ECO:0000313" key="2">
    <source>
        <dbReference type="EMBL" id="EHO79485.1"/>
    </source>
</evidence>
<dbReference type="HOGENOM" id="CLU_952344_0_0_0"/>
<feature type="compositionally biased region" description="Low complexity" evidence="1">
    <location>
        <begin position="144"/>
        <end position="153"/>
    </location>
</feature>
<name>H1PWF4_9FUSO</name>
<sequence length="292" mass="33663">MSYFDKSILKKKVKNNYTRISNDFLQDDSISFEARGLGASLLSRPEDWEINISALMVEGSIGRDKVNKIIQELIKAGYMYKSQSRTSGKFSKNILFISDEKDYLFEEVIEKEISSPLTEKIATVKSVTDEPLTANPEQQTKDYTNTNKTNTTTTKKEKSSSSIYEFLIIKEYPLLNAATISNIKRFIPNLTEDEFKKIYSLTEREVTLGKGKDFNAILYKALKNEWSFTDEKKKDVPSINVENKIKSEFEQYSSMISACGNFTFAFEEFKKSISKYDEDLVNSYIEKFKKLE</sequence>
<feature type="region of interest" description="Disordered" evidence="1">
    <location>
        <begin position="129"/>
        <end position="155"/>
    </location>
</feature>
<evidence type="ECO:0000256" key="1">
    <source>
        <dbReference type="SAM" id="MobiDB-lite"/>
    </source>
</evidence>
<organism evidence="2 3">
    <name type="scientific">Fusobacterium ulcerans 12-1B</name>
    <dbReference type="NCBI Taxonomy" id="457404"/>
    <lineage>
        <taxon>Bacteria</taxon>
        <taxon>Fusobacteriati</taxon>
        <taxon>Fusobacteriota</taxon>
        <taxon>Fusobacteriia</taxon>
        <taxon>Fusobacteriales</taxon>
        <taxon>Fusobacteriaceae</taxon>
        <taxon>Fusobacterium</taxon>
    </lineage>
</organism>
<reference evidence="2 3" key="1">
    <citation type="submission" date="2012-07" db="EMBL/GenBank/DDBJ databases">
        <title>The Genome Sequence of Fusobacterium ulcerans 12_1B.</title>
        <authorList>
            <consortium name="The Broad Institute Genome Sequencing Platform"/>
            <person name="Earl A."/>
            <person name="Ward D."/>
            <person name="Feldgarden M."/>
            <person name="Gevers D."/>
            <person name="Strauss J."/>
            <person name="Ambrose C.E."/>
            <person name="Allen-Vercoe E."/>
            <person name="Walker B."/>
            <person name="Young S.K."/>
            <person name="Zeng Q."/>
            <person name="Gargeya S."/>
            <person name="Fitzgerald M."/>
            <person name="Haas B."/>
            <person name="Abouelleil A."/>
            <person name="Alvarado L."/>
            <person name="Arachchi H.M."/>
            <person name="Berlin A.M."/>
            <person name="Chapman S.B."/>
            <person name="Goldberg J."/>
            <person name="Griggs A."/>
            <person name="Gujja S."/>
            <person name="Hansen M."/>
            <person name="Howarth C."/>
            <person name="Imamovic A."/>
            <person name="Larimer J."/>
            <person name="McCowen C."/>
            <person name="Montmayeur A."/>
            <person name="Murphy C."/>
            <person name="Neiman D."/>
            <person name="Pearson M."/>
            <person name="Priest M."/>
            <person name="Roberts A."/>
            <person name="Saif S."/>
            <person name="Shea T."/>
            <person name="Sisk P."/>
            <person name="Sykes S."/>
            <person name="Wortman J."/>
            <person name="Nusbaum C."/>
            <person name="Birren B."/>
        </authorList>
    </citation>
    <scope>NUCLEOTIDE SEQUENCE [LARGE SCALE GENOMIC DNA]</scope>
    <source>
        <strain evidence="2 3">12_1B</strain>
    </source>
</reference>
<dbReference type="EMBL" id="AGWJ02000022">
    <property type="protein sequence ID" value="EHO79485.1"/>
    <property type="molecule type" value="Genomic_DNA"/>
</dbReference>
<protein>
    <recommendedName>
        <fullName evidence="4">DnaD domain-containing protein</fullName>
    </recommendedName>
</protein>
<dbReference type="Proteomes" id="UP000003233">
    <property type="component" value="Unassembled WGS sequence"/>
</dbReference>
<comment type="caution">
    <text evidence="2">The sequence shown here is derived from an EMBL/GenBank/DDBJ whole genome shotgun (WGS) entry which is preliminary data.</text>
</comment>
<evidence type="ECO:0000313" key="3">
    <source>
        <dbReference type="Proteomes" id="UP000003233"/>
    </source>
</evidence>
<keyword evidence="3" id="KW-1185">Reference proteome</keyword>
<dbReference type="AlphaFoldDB" id="H1PWF4"/>
<dbReference type="RefSeq" id="WP_008698541.1">
    <property type="nucleotide sequence ID" value="NZ_KE161009.1"/>
</dbReference>